<dbReference type="RefSeq" id="WP_190595957.1">
    <property type="nucleotide sequence ID" value="NZ_JACXKJ010000003.1"/>
</dbReference>
<feature type="transmembrane region" description="Helical" evidence="1">
    <location>
        <begin position="12"/>
        <end position="32"/>
    </location>
</feature>
<feature type="transmembrane region" description="Helical" evidence="1">
    <location>
        <begin position="174"/>
        <end position="195"/>
    </location>
</feature>
<keyword evidence="1" id="KW-0472">Membrane</keyword>
<evidence type="ECO:0000256" key="1">
    <source>
        <dbReference type="SAM" id="Phobius"/>
    </source>
</evidence>
<accession>A0AAP1QWE3</accession>
<evidence type="ECO:0008006" key="4">
    <source>
        <dbReference type="Google" id="ProtNLM"/>
    </source>
</evidence>
<feature type="transmembrane region" description="Helical" evidence="1">
    <location>
        <begin position="243"/>
        <end position="261"/>
    </location>
</feature>
<proteinExistence type="predicted"/>
<feature type="transmembrane region" description="Helical" evidence="1">
    <location>
        <begin position="44"/>
        <end position="63"/>
    </location>
</feature>
<dbReference type="Proteomes" id="UP000655940">
    <property type="component" value="Unassembled WGS sequence"/>
</dbReference>
<feature type="transmembrane region" description="Helical" evidence="1">
    <location>
        <begin position="202"/>
        <end position="231"/>
    </location>
</feature>
<sequence>MRLNSKINVLKTAESLAVFHIVSLSVGFALYHTLLNNNLIPPVLGGYFGIFTGFALFTMLPFLKLFAVKTLRSSPYLMFTSFFAFLNVVVVTLIFSYYNGPFNDAVSQSYEVIIYYITFLLVGFFFVLADKTKAQKIFLTFTAFYLIYIIYFIVTEGRIMLDFGTSDDFERDVVSGYQGIARSFLIIAIIVTVFLKNRINAILATLIFGFILFVVGARSEFYGFIAAILLYHSIMSLKYKTSFIAIALLLSTSAFLGLYYFNELMESRQLQVLDLSHSSSWVAREDMKHFAIKQIIESPVLGEFGGHVKYLSIGTYAHNALSGYVNYGLLFFVLYTVTIFSMFINSLYALIKRPSSKEWTLSFMFSFIVLFLIITAKPVFWPITYLAIGVYLGAKYLSYSKKLAST</sequence>
<dbReference type="InterPro" id="IPR051533">
    <property type="entry name" value="WaaL-like"/>
</dbReference>
<gene>
    <name evidence="2" type="ORF">IHV20_07560</name>
</gene>
<feature type="transmembrane region" description="Helical" evidence="1">
    <location>
        <begin position="113"/>
        <end position="130"/>
    </location>
</feature>
<evidence type="ECO:0000313" key="2">
    <source>
        <dbReference type="EMBL" id="MBE0330009.1"/>
    </source>
</evidence>
<reference evidence="2" key="1">
    <citation type="submission" date="2020-09" db="EMBL/GenBank/DDBJ databases">
        <title>Distribution of Beta-Lactamase Producing Gram-Negative Bacterial Isolates in Isabela River of Santo Domingo, Dominican Republic.</title>
        <authorList>
            <person name="Calderon V."/>
            <person name="Bonnelly R."/>
            <person name="Del Rosario C."/>
            <person name="Duarte A."/>
            <person name="Barauna R."/>
            <person name="Juca Ramos R.T."/>
            <person name="Perdomo O.P."/>
            <person name="Rodriguez De Francisco L.E."/>
            <person name="Franco De Los Santos E.F."/>
        </authorList>
    </citation>
    <scope>NUCLEOTIDE SEQUENCE</scope>
    <source>
        <strain evidence="2">INTEC_BI15</strain>
    </source>
</reference>
<comment type="caution">
    <text evidence="2">The sequence shown here is derived from an EMBL/GenBank/DDBJ whole genome shotgun (WGS) entry which is preliminary data.</text>
</comment>
<keyword evidence="1" id="KW-0812">Transmembrane</keyword>
<feature type="transmembrane region" description="Helical" evidence="1">
    <location>
        <begin position="329"/>
        <end position="351"/>
    </location>
</feature>
<feature type="transmembrane region" description="Helical" evidence="1">
    <location>
        <begin position="75"/>
        <end position="98"/>
    </location>
</feature>
<organism evidence="2 3">
    <name type="scientific">Acinetobacter baumannii</name>
    <dbReference type="NCBI Taxonomy" id="470"/>
    <lineage>
        <taxon>Bacteria</taxon>
        <taxon>Pseudomonadati</taxon>
        <taxon>Pseudomonadota</taxon>
        <taxon>Gammaproteobacteria</taxon>
        <taxon>Moraxellales</taxon>
        <taxon>Moraxellaceae</taxon>
        <taxon>Acinetobacter</taxon>
        <taxon>Acinetobacter calcoaceticus/baumannii complex</taxon>
    </lineage>
</organism>
<protein>
    <recommendedName>
        <fullName evidence="4">Wzy</fullName>
    </recommendedName>
</protein>
<feature type="transmembrane region" description="Helical" evidence="1">
    <location>
        <begin position="363"/>
        <end position="392"/>
    </location>
</feature>
<keyword evidence="1" id="KW-1133">Transmembrane helix</keyword>
<feature type="transmembrane region" description="Helical" evidence="1">
    <location>
        <begin position="137"/>
        <end position="154"/>
    </location>
</feature>
<dbReference type="PANTHER" id="PTHR37422:SF13">
    <property type="entry name" value="LIPOPOLYSACCHARIDE BIOSYNTHESIS PROTEIN PA4999-RELATED"/>
    <property type="match status" value="1"/>
</dbReference>
<dbReference type="PANTHER" id="PTHR37422">
    <property type="entry name" value="TEICHURONIC ACID BIOSYNTHESIS PROTEIN TUAE"/>
    <property type="match status" value="1"/>
</dbReference>
<name>A0AAP1QWE3_ACIBA</name>
<evidence type="ECO:0000313" key="3">
    <source>
        <dbReference type="Proteomes" id="UP000655940"/>
    </source>
</evidence>
<dbReference type="AlphaFoldDB" id="A0AAP1QWE3"/>
<dbReference type="EMBL" id="JACZEI010000004">
    <property type="protein sequence ID" value="MBE0330009.1"/>
    <property type="molecule type" value="Genomic_DNA"/>
</dbReference>